<dbReference type="GeneID" id="29738803"/>
<reference evidence="1" key="1">
    <citation type="submission" date="2012-10" db="EMBL/GenBank/DDBJ databases">
        <authorList>
            <person name="Harkins D.M."/>
            <person name="Durkin A.S."/>
            <person name="Brinkac L.M."/>
            <person name="Haft D.H."/>
            <person name="Selengut J.D."/>
            <person name="Sanka R."/>
            <person name="DePew J."/>
            <person name="Purushe J."/>
            <person name="Matthias M.A."/>
            <person name="Vinetz J.M."/>
            <person name="Sutton G.G."/>
            <person name="Nierman W.C."/>
            <person name="Fouts D.E."/>
        </authorList>
    </citation>
    <scope>NUCLEOTIDE SEQUENCE [LARGE SCALE GENOMIC DNA]</scope>
    <source>
        <strain evidence="1">MOR084</strain>
    </source>
</reference>
<sequence>MARVDKRFQLLMTEEELELLKKEAEKRNLSAGEMLRLSLRNEVYRSDSYERLEALRILANLKEE</sequence>
<gene>
    <name evidence="1" type="ORF">LEP1GSC179_3119</name>
</gene>
<accession>A0A0E2BCA9</accession>
<protein>
    <submittedName>
        <fullName evidence="1">Ribbon-helix-helix protein, CopG family</fullName>
    </submittedName>
</protein>
<dbReference type="EMBL" id="AHON02000063">
    <property type="protein sequence ID" value="EKO32858.1"/>
    <property type="molecule type" value="Genomic_DNA"/>
</dbReference>
<evidence type="ECO:0000313" key="1">
    <source>
        <dbReference type="EMBL" id="EKO32858.1"/>
    </source>
</evidence>
<dbReference type="Proteomes" id="UP000006329">
    <property type="component" value="Unassembled WGS sequence"/>
</dbReference>
<organism evidence="1 2">
    <name type="scientific">Leptospira santarosai str. MOR084</name>
    <dbReference type="NCBI Taxonomy" id="1049984"/>
    <lineage>
        <taxon>Bacteria</taxon>
        <taxon>Pseudomonadati</taxon>
        <taxon>Spirochaetota</taxon>
        <taxon>Spirochaetia</taxon>
        <taxon>Leptospirales</taxon>
        <taxon>Leptospiraceae</taxon>
        <taxon>Leptospira</taxon>
    </lineage>
</organism>
<keyword evidence="2" id="KW-1185">Reference proteome</keyword>
<dbReference type="AlphaFoldDB" id="A0A0E2BCA9"/>
<evidence type="ECO:0000313" key="2">
    <source>
        <dbReference type="Proteomes" id="UP000006329"/>
    </source>
</evidence>
<dbReference type="RefSeq" id="WP_004459740.1">
    <property type="nucleotide sequence ID" value="NZ_AHON02000063.1"/>
</dbReference>
<comment type="caution">
    <text evidence="1">The sequence shown here is derived from an EMBL/GenBank/DDBJ whole genome shotgun (WGS) entry which is preliminary data.</text>
</comment>
<name>A0A0E2BCA9_9LEPT</name>
<proteinExistence type="predicted"/>